<reference evidence="2" key="1">
    <citation type="submission" date="2009-02" db="EMBL/GenBank/DDBJ databases">
        <title>Annotation of Streptomyces griseoflavus strain Tu4000.</title>
        <authorList>
            <consortium name="The Broad Institute Genome Sequencing Platform"/>
            <consortium name="Broad Institute Microbial Sequencing Center"/>
            <person name="Fischbach M."/>
            <person name="Godfrey P."/>
            <person name="Ward D."/>
            <person name="Young S."/>
            <person name="Zeng Q."/>
            <person name="Koehrsen M."/>
            <person name="Alvarado L."/>
            <person name="Berlin A.M."/>
            <person name="Bochicchio J."/>
            <person name="Borenstein D."/>
            <person name="Chapman S.B."/>
            <person name="Chen Z."/>
            <person name="Engels R."/>
            <person name="Freedman E."/>
            <person name="Gellesch M."/>
            <person name="Goldberg J."/>
            <person name="Griggs A."/>
            <person name="Gujja S."/>
            <person name="Heilman E.R."/>
            <person name="Heiman D.I."/>
            <person name="Hepburn T.A."/>
            <person name="Howarth C."/>
            <person name="Jen D."/>
            <person name="Larson L."/>
            <person name="Lewis B."/>
            <person name="Mehta T."/>
            <person name="Park D."/>
            <person name="Pearson M."/>
            <person name="Richards J."/>
            <person name="Roberts A."/>
            <person name="Saif S."/>
            <person name="Shea T.D."/>
            <person name="Shenoy N."/>
            <person name="Sisk P."/>
            <person name="Stolte C."/>
            <person name="Sykes S.N."/>
            <person name="Thomson T."/>
            <person name="Walk T."/>
            <person name="White J."/>
            <person name="Yandava C."/>
            <person name="Straight P."/>
            <person name="Clardy J."/>
            <person name="Hung D."/>
            <person name="Kolter R."/>
            <person name="Mekalanos J."/>
            <person name="Walker S."/>
            <person name="Walsh C.T."/>
            <person name="Wieland-Brown L.C."/>
            <person name="Haas B."/>
            <person name="Nusbaum C."/>
            <person name="Birren B."/>
        </authorList>
    </citation>
    <scope>NUCLEOTIDE SEQUENCE [LARGE SCALE GENOMIC DNA]</scope>
    <source>
        <strain evidence="2">Tu4000</strain>
    </source>
</reference>
<sequence length="64" mass="7174">MADVHRGGRPGARVRDRPGTQPSGIRQASVHAYAAWRGRRRSRTGGRLWAVERYAGDSRSASRW</sequence>
<dbReference type="AlphaFoldDB" id="D9XZB2"/>
<dbReference type="Proteomes" id="UP000002968">
    <property type="component" value="Unassembled WGS sequence"/>
</dbReference>
<name>D9XZB2_9ACTN</name>
<accession>D9XZB2</accession>
<protein>
    <submittedName>
        <fullName evidence="2">Uncharacterized protein</fullName>
    </submittedName>
</protein>
<evidence type="ECO:0000313" key="3">
    <source>
        <dbReference type="Proteomes" id="UP000002968"/>
    </source>
</evidence>
<organism evidence="2 3">
    <name type="scientific">Streptomyces griseoflavus Tu4000</name>
    <dbReference type="NCBI Taxonomy" id="467200"/>
    <lineage>
        <taxon>Bacteria</taxon>
        <taxon>Bacillati</taxon>
        <taxon>Actinomycetota</taxon>
        <taxon>Actinomycetes</taxon>
        <taxon>Kitasatosporales</taxon>
        <taxon>Streptomycetaceae</taxon>
        <taxon>Streptomyces</taxon>
    </lineage>
</organism>
<evidence type="ECO:0000313" key="2">
    <source>
        <dbReference type="EMBL" id="EFL41255.1"/>
    </source>
</evidence>
<keyword evidence="3" id="KW-1185">Reference proteome</keyword>
<evidence type="ECO:0000256" key="1">
    <source>
        <dbReference type="SAM" id="MobiDB-lite"/>
    </source>
</evidence>
<feature type="region of interest" description="Disordered" evidence="1">
    <location>
        <begin position="1"/>
        <end position="28"/>
    </location>
</feature>
<proteinExistence type="predicted"/>
<dbReference type="EMBL" id="GG657758">
    <property type="protein sequence ID" value="EFL41255.1"/>
    <property type="molecule type" value="Genomic_DNA"/>
</dbReference>
<gene>
    <name evidence="2" type="ORF">SSRG_04059</name>
</gene>
<dbReference type="STRING" id="467200.SSRG_04059"/>
<dbReference type="HOGENOM" id="CLU_2865891_0_0_11"/>